<feature type="domain" description="NADPH-dependent FMN reductase-like" evidence="4">
    <location>
        <begin position="10"/>
        <end position="148"/>
    </location>
</feature>
<sequence>MSTLTPATGVVAVVGNPRPASRTRTAAEAVARRVAEITGQPLLSTIDLADLAGELLAPAHPAADAARDRVARAAVVVVATPVYKASYTGLLKAFLDLYGPDGLRGTVAVPLVVSGNPAHSLAGEVHLRPVLVELGAWVPTRALALAEAQLGSLDDAVTAWSDAAAPVLRSLAAAARGTLATDDLTSSGAALEAARS</sequence>
<keyword evidence="1" id="KW-0285">Flavoprotein</keyword>
<dbReference type="RefSeq" id="WP_169324700.1">
    <property type="nucleotide sequence ID" value="NZ_JABCJJ010000011.1"/>
</dbReference>
<evidence type="ECO:0000313" key="6">
    <source>
        <dbReference type="Proteomes" id="UP000562124"/>
    </source>
</evidence>
<evidence type="ECO:0000313" key="5">
    <source>
        <dbReference type="EMBL" id="NMR20320.1"/>
    </source>
</evidence>
<evidence type="ECO:0000256" key="3">
    <source>
        <dbReference type="ARBA" id="ARBA00023002"/>
    </source>
</evidence>
<dbReference type="EMBL" id="JABCJJ010000011">
    <property type="protein sequence ID" value="NMR20320.1"/>
    <property type="molecule type" value="Genomic_DNA"/>
</dbReference>
<dbReference type="InterPro" id="IPR029039">
    <property type="entry name" value="Flavoprotein-like_sf"/>
</dbReference>
<dbReference type="InterPro" id="IPR005025">
    <property type="entry name" value="FMN_Rdtase-like_dom"/>
</dbReference>
<dbReference type="SUPFAM" id="SSF52218">
    <property type="entry name" value="Flavoproteins"/>
    <property type="match status" value="1"/>
</dbReference>
<dbReference type="Gene3D" id="3.40.50.360">
    <property type="match status" value="1"/>
</dbReference>
<keyword evidence="3" id="KW-0560">Oxidoreductase</keyword>
<gene>
    <name evidence="5" type="ORF">HIR71_08850</name>
</gene>
<evidence type="ECO:0000259" key="4">
    <source>
        <dbReference type="Pfam" id="PF03358"/>
    </source>
</evidence>
<dbReference type="Proteomes" id="UP000562124">
    <property type="component" value="Unassembled WGS sequence"/>
</dbReference>
<protein>
    <submittedName>
        <fullName evidence="5">NADPH-dependent oxidoreductase</fullName>
    </submittedName>
</protein>
<dbReference type="InterPro" id="IPR051814">
    <property type="entry name" value="NAD(P)H-dep_FMN_reductase"/>
</dbReference>
<dbReference type="PANTHER" id="PTHR43408:SF1">
    <property type="entry name" value="FMN REDUCTASE (NADPH)"/>
    <property type="match status" value="1"/>
</dbReference>
<keyword evidence="2" id="KW-0288">FMN</keyword>
<dbReference type="GO" id="GO:0016491">
    <property type="term" value="F:oxidoreductase activity"/>
    <property type="evidence" value="ECO:0007669"/>
    <property type="project" value="UniProtKB-KW"/>
</dbReference>
<proteinExistence type="predicted"/>
<keyword evidence="6" id="KW-1185">Reference proteome</keyword>
<accession>A0A7Y0LYB2</accession>
<evidence type="ECO:0000256" key="1">
    <source>
        <dbReference type="ARBA" id="ARBA00022630"/>
    </source>
</evidence>
<reference evidence="5 6" key="1">
    <citation type="submission" date="2020-04" db="EMBL/GenBank/DDBJ databases">
        <title>Sequencing and Assembly of C. fimi.</title>
        <authorList>
            <person name="Ramsey A.R."/>
        </authorList>
    </citation>
    <scope>NUCLEOTIDE SEQUENCE [LARGE SCALE GENOMIC DNA]</scope>
    <source>
        <strain evidence="5 6">SB</strain>
    </source>
</reference>
<name>A0A7Y0LYB2_CELFI</name>
<dbReference type="Pfam" id="PF03358">
    <property type="entry name" value="FMN_red"/>
    <property type="match status" value="1"/>
</dbReference>
<dbReference type="PANTHER" id="PTHR43408">
    <property type="entry name" value="FMN REDUCTASE (NADPH)"/>
    <property type="match status" value="1"/>
</dbReference>
<evidence type="ECO:0000256" key="2">
    <source>
        <dbReference type="ARBA" id="ARBA00022643"/>
    </source>
</evidence>
<dbReference type="AlphaFoldDB" id="A0A7Y0LYB2"/>
<organism evidence="5 6">
    <name type="scientific">Cellulomonas fimi</name>
    <dbReference type="NCBI Taxonomy" id="1708"/>
    <lineage>
        <taxon>Bacteria</taxon>
        <taxon>Bacillati</taxon>
        <taxon>Actinomycetota</taxon>
        <taxon>Actinomycetes</taxon>
        <taxon>Micrococcales</taxon>
        <taxon>Cellulomonadaceae</taxon>
        <taxon>Cellulomonas</taxon>
    </lineage>
</organism>
<comment type="caution">
    <text evidence="5">The sequence shown here is derived from an EMBL/GenBank/DDBJ whole genome shotgun (WGS) entry which is preliminary data.</text>
</comment>